<dbReference type="AlphaFoldDB" id="A0A2W5T4S1"/>
<reference evidence="1 2" key="1">
    <citation type="submission" date="2017-08" db="EMBL/GenBank/DDBJ databases">
        <title>Infants hospitalized years apart are colonized by the same room-sourced microbial strains.</title>
        <authorList>
            <person name="Brooks B."/>
            <person name="Olm M.R."/>
            <person name="Firek B.A."/>
            <person name="Baker R."/>
            <person name="Thomas B.C."/>
            <person name="Morowitz M.J."/>
            <person name="Banfield J.F."/>
        </authorList>
    </citation>
    <scope>NUCLEOTIDE SEQUENCE [LARGE SCALE GENOMIC DNA]</scope>
    <source>
        <strain evidence="1">S2_003_000_R2_14</strain>
    </source>
</reference>
<organism evidence="1 2">
    <name type="scientific">Archangium gephyra</name>
    <dbReference type="NCBI Taxonomy" id="48"/>
    <lineage>
        <taxon>Bacteria</taxon>
        <taxon>Pseudomonadati</taxon>
        <taxon>Myxococcota</taxon>
        <taxon>Myxococcia</taxon>
        <taxon>Myxococcales</taxon>
        <taxon>Cystobacterineae</taxon>
        <taxon>Archangiaceae</taxon>
        <taxon>Archangium</taxon>
    </lineage>
</organism>
<dbReference type="EMBL" id="QFQP01000033">
    <property type="protein sequence ID" value="PZR07186.1"/>
    <property type="molecule type" value="Genomic_DNA"/>
</dbReference>
<dbReference type="PROSITE" id="PS51257">
    <property type="entry name" value="PROKAR_LIPOPROTEIN"/>
    <property type="match status" value="1"/>
</dbReference>
<name>A0A2W5T4S1_9BACT</name>
<accession>A0A2W5T4S1</accession>
<dbReference type="Proteomes" id="UP000249061">
    <property type="component" value="Unassembled WGS sequence"/>
</dbReference>
<gene>
    <name evidence="1" type="ORF">DI536_28420</name>
</gene>
<proteinExistence type="predicted"/>
<evidence type="ECO:0008006" key="3">
    <source>
        <dbReference type="Google" id="ProtNLM"/>
    </source>
</evidence>
<comment type="caution">
    <text evidence="1">The sequence shown here is derived from an EMBL/GenBank/DDBJ whole genome shotgun (WGS) entry which is preliminary data.</text>
</comment>
<evidence type="ECO:0000313" key="2">
    <source>
        <dbReference type="Proteomes" id="UP000249061"/>
    </source>
</evidence>
<sequence>MRTWATLSVLFFSSCLQPVPEEFDAGTSALDGSTPSRVEPTPGRCDWDGGGLGTCQAVTAYVYDGAACRPACSNRQPGEPGVFETNLECAFFCLPPDSGM</sequence>
<protein>
    <recommendedName>
        <fullName evidence="3">Lipoprotein</fullName>
    </recommendedName>
</protein>
<evidence type="ECO:0000313" key="1">
    <source>
        <dbReference type="EMBL" id="PZR07186.1"/>
    </source>
</evidence>